<reference evidence="1" key="1">
    <citation type="submission" date="2018-02" db="EMBL/GenBank/DDBJ databases">
        <title>Rhizophora mucronata_Transcriptome.</title>
        <authorList>
            <person name="Meera S.P."/>
            <person name="Sreeshan A."/>
            <person name="Augustine A."/>
        </authorList>
    </citation>
    <scope>NUCLEOTIDE SEQUENCE</scope>
    <source>
        <tissue evidence="1">Leaf</tissue>
    </source>
</reference>
<accession>A0A2P2J2Y4</accession>
<dbReference type="AlphaFoldDB" id="A0A2P2J2Y4"/>
<name>A0A2P2J2Y4_RHIMU</name>
<sequence>MCYRLVSTVECGFHCYWCENSFPKFISNLVCYIDYVVMGCLHQWLDDG</sequence>
<evidence type="ECO:0000313" key="1">
    <source>
        <dbReference type="EMBL" id="MBW87832.1"/>
    </source>
</evidence>
<proteinExistence type="predicted"/>
<dbReference type="EMBL" id="GGEC01007349">
    <property type="protein sequence ID" value="MBW87832.1"/>
    <property type="molecule type" value="Transcribed_RNA"/>
</dbReference>
<organism evidence="1">
    <name type="scientific">Rhizophora mucronata</name>
    <name type="common">Asiatic mangrove</name>
    <dbReference type="NCBI Taxonomy" id="61149"/>
    <lineage>
        <taxon>Eukaryota</taxon>
        <taxon>Viridiplantae</taxon>
        <taxon>Streptophyta</taxon>
        <taxon>Embryophyta</taxon>
        <taxon>Tracheophyta</taxon>
        <taxon>Spermatophyta</taxon>
        <taxon>Magnoliopsida</taxon>
        <taxon>eudicotyledons</taxon>
        <taxon>Gunneridae</taxon>
        <taxon>Pentapetalae</taxon>
        <taxon>rosids</taxon>
        <taxon>fabids</taxon>
        <taxon>Malpighiales</taxon>
        <taxon>Rhizophoraceae</taxon>
        <taxon>Rhizophora</taxon>
    </lineage>
</organism>
<protein>
    <submittedName>
        <fullName evidence="1">Uncharacterized protein</fullName>
    </submittedName>
</protein>